<evidence type="ECO:0000256" key="3">
    <source>
        <dbReference type="ARBA" id="ARBA00022833"/>
    </source>
</evidence>
<dbReference type="SUPFAM" id="SSF51261">
    <property type="entry name" value="Duplicated hybrid motif"/>
    <property type="match status" value="1"/>
</dbReference>
<evidence type="ECO:0000259" key="6">
    <source>
        <dbReference type="Pfam" id="PF01551"/>
    </source>
</evidence>
<name>A0ABN8P6F5_9CNID</name>
<evidence type="ECO:0000256" key="4">
    <source>
        <dbReference type="ARBA" id="ARBA00023157"/>
    </source>
</evidence>
<protein>
    <recommendedName>
        <fullName evidence="6">M23ase beta-sheet core domain-containing protein</fullName>
    </recommendedName>
</protein>
<keyword evidence="2" id="KW-0732">Signal</keyword>
<accession>A0ABN8P6F5</accession>
<dbReference type="Pfam" id="PF01551">
    <property type="entry name" value="Peptidase_M23"/>
    <property type="match status" value="1"/>
</dbReference>
<evidence type="ECO:0000313" key="8">
    <source>
        <dbReference type="Proteomes" id="UP001159405"/>
    </source>
</evidence>
<dbReference type="PANTHER" id="PTHR11329">
    <property type="entry name" value="LEUKOCYTE CELL-DERIVED CHEMOTAXIN 2"/>
    <property type="match status" value="1"/>
</dbReference>
<evidence type="ECO:0000256" key="2">
    <source>
        <dbReference type="ARBA" id="ARBA00022729"/>
    </source>
</evidence>
<sequence length="216" mass="23806">MSTLSINQFLRPIHVRHYLAYLTNSLVSIASFIHQGEPEDIIDKEDYEADNVNEPKALALFDDSEEDGRSRRRCFAQICSSHTRNRIRGSDAHGSGAWGAPRGSRTHRGIDVICNAGSSVYAPFSAKVIRESRPYGNGKPHDTGIYMEGTGDWTGYAVMMFYVTKGIGNGASVSARGRIGSMTNMAAQYSRGMTNHIHVQLYRNGGIVNPTPYLNC</sequence>
<comment type="similarity">
    <text evidence="5">Belongs to the LECT2/MIM-1 family.</text>
</comment>
<comment type="caution">
    <text evidence="7">The sequence shown here is derived from an EMBL/GenBank/DDBJ whole genome shotgun (WGS) entry which is preliminary data.</text>
</comment>
<organism evidence="7 8">
    <name type="scientific">Porites lobata</name>
    <dbReference type="NCBI Taxonomy" id="104759"/>
    <lineage>
        <taxon>Eukaryota</taxon>
        <taxon>Metazoa</taxon>
        <taxon>Cnidaria</taxon>
        <taxon>Anthozoa</taxon>
        <taxon>Hexacorallia</taxon>
        <taxon>Scleractinia</taxon>
        <taxon>Fungiina</taxon>
        <taxon>Poritidae</taxon>
        <taxon>Porites</taxon>
    </lineage>
</organism>
<keyword evidence="1" id="KW-0479">Metal-binding</keyword>
<dbReference type="InterPro" id="IPR016047">
    <property type="entry name" value="M23ase_b-sheet_dom"/>
</dbReference>
<dbReference type="Gene3D" id="2.70.70.10">
    <property type="entry name" value="Glucose Permease (Domain IIA)"/>
    <property type="match status" value="1"/>
</dbReference>
<dbReference type="EMBL" id="CALNXK010000056">
    <property type="protein sequence ID" value="CAH3135622.1"/>
    <property type="molecule type" value="Genomic_DNA"/>
</dbReference>
<reference evidence="7 8" key="1">
    <citation type="submission" date="2022-05" db="EMBL/GenBank/DDBJ databases">
        <authorList>
            <consortium name="Genoscope - CEA"/>
            <person name="William W."/>
        </authorList>
    </citation>
    <scope>NUCLEOTIDE SEQUENCE [LARGE SCALE GENOMIC DNA]</scope>
</reference>
<evidence type="ECO:0000313" key="7">
    <source>
        <dbReference type="EMBL" id="CAH3135622.1"/>
    </source>
</evidence>
<proteinExistence type="inferred from homology"/>
<evidence type="ECO:0000256" key="5">
    <source>
        <dbReference type="ARBA" id="ARBA00024361"/>
    </source>
</evidence>
<feature type="domain" description="M23ase beta-sheet core" evidence="6">
    <location>
        <begin position="106"/>
        <end position="210"/>
    </location>
</feature>
<keyword evidence="3" id="KW-0862">Zinc</keyword>
<dbReference type="PANTHER" id="PTHR11329:SF0">
    <property type="entry name" value="LEUKOCYTE CELL-DERIVED CHEMOTAXIN-2"/>
    <property type="match status" value="1"/>
</dbReference>
<keyword evidence="4" id="KW-1015">Disulfide bond</keyword>
<keyword evidence="8" id="KW-1185">Reference proteome</keyword>
<evidence type="ECO:0000256" key="1">
    <source>
        <dbReference type="ARBA" id="ARBA00022723"/>
    </source>
</evidence>
<gene>
    <name evidence="7" type="ORF">PLOB_00037993</name>
</gene>
<dbReference type="InterPro" id="IPR011055">
    <property type="entry name" value="Dup_hybrid_motif"/>
</dbReference>
<dbReference type="InterPro" id="IPR008663">
    <property type="entry name" value="LECT2"/>
</dbReference>
<dbReference type="Proteomes" id="UP001159405">
    <property type="component" value="Unassembled WGS sequence"/>
</dbReference>